<dbReference type="Gene3D" id="2.30.30.40">
    <property type="entry name" value="SH3 Domains"/>
    <property type="match status" value="1"/>
</dbReference>
<feature type="chain" id="PRO_5046558347" evidence="2">
    <location>
        <begin position="25"/>
        <end position="158"/>
    </location>
</feature>
<sequence>MKVRMRTALAAAAALVLSAGGALAAPATATTNLNVRSGPGTGYAVIGTIPAGRSVEVIGCDGPWCEVDLGARSGFASASYLSRAVRERVIVEEIEEPTYGLSIGGYWDDRPWYFSDGYYYWGGRWWGVRPGRPGWHGSHRPRPPHWGRPGRPGWDRPG</sequence>
<keyword evidence="2" id="KW-0732">Signal</keyword>
<feature type="domain" description="SH3b" evidence="3">
    <location>
        <begin position="22"/>
        <end position="85"/>
    </location>
</feature>
<protein>
    <submittedName>
        <fullName evidence="4">SH3 domain-containing protein</fullName>
    </submittedName>
</protein>
<evidence type="ECO:0000313" key="4">
    <source>
        <dbReference type="EMBL" id="MFD1332161.1"/>
    </source>
</evidence>
<evidence type="ECO:0000259" key="3">
    <source>
        <dbReference type="PROSITE" id="PS51781"/>
    </source>
</evidence>
<dbReference type="Pfam" id="PF08239">
    <property type="entry name" value="SH3_3"/>
    <property type="match status" value="1"/>
</dbReference>
<evidence type="ECO:0000313" key="5">
    <source>
        <dbReference type="Proteomes" id="UP001597171"/>
    </source>
</evidence>
<gene>
    <name evidence="4" type="ORF">ACFQ4O_09140</name>
</gene>
<dbReference type="Proteomes" id="UP001597171">
    <property type="component" value="Unassembled WGS sequence"/>
</dbReference>
<organism evidence="4 5">
    <name type="scientific">Methylopila musalis</name>
    <dbReference type="NCBI Taxonomy" id="1134781"/>
    <lineage>
        <taxon>Bacteria</taxon>
        <taxon>Pseudomonadati</taxon>
        <taxon>Pseudomonadota</taxon>
        <taxon>Alphaproteobacteria</taxon>
        <taxon>Hyphomicrobiales</taxon>
        <taxon>Methylopilaceae</taxon>
        <taxon>Methylopila</taxon>
    </lineage>
</organism>
<dbReference type="RefSeq" id="WP_378775387.1">
    <property type="nucleotide sequence ID" value="NZ_JBHTMX010000066.1"/>
</dbReference>
<feature type="non-terminal residue" evidence="4">
    <location>
        <position position="158"/>
    </location>
</feature>
<evidence type="ECO:0000256" key="1">
    <source>
        <dbReference type="SAM" id="MobiDB-lite"/>
    </source>
</evidence>
<dbReference type="SMART" id="SM00287">
    <property type="entry name" value="SH3b"/>
    <property type="match status" value="1"/>
</dbReference>
<dbReference type="EMBL" id="JBHTMX010000066">
    <property type="protein sequence ID" value="MFD1332161.1"/>
    <property type="molecule type" value="Genomic_DNA"/>
</dbReference>
<reference evidence="5" key="1">
    <citation type="journal article" date="2019" name="Int. J. Syst. Evol. Microbiol.">
        <title>The Global Catalogue of Microorganisms (GCM) 10K type strain sequencing project: providing services to taxonomists for standard genome sequencing and annotation.</title>
        <authorList>
            <consortium name="The Broad Institute Genomics Platform"/>
            <consortium name="The Broad Institute Genome Sequencing Center for Infectious Disease"/>
            <person name="Wu L."/>
            <person name="Ma J."/>
        </authorList>
    </citation>
    <scope>NUCLEOTIDE SEQUENCE [LARGE SCALE GENOMIC DNA]</scope>
    <source>
        <strain evidence="5">CCUG 61696</strain>
    </source>
</reference>
<feature type="signal peptide" evidence="2">
    <location>
        <begin position="1"/>
        <end position="24"/>
    </location>
</feature>
<name>A0ABW3Z7K4_9HYPH</name>
<feature type="region of interest" description="Disordered" evidence="1">
    <location>
        <begin position="137"/>
        <end position="158"/>
    </location>
</feature>
<keyword evidence="5" id="KW-1185">Reference proteome</keyword>
<evidence type="ECO:0000256" key="2">
    <source>
        <dbReference type="SAM" id="SignalP"/>
    </source>
</evidence>
<accession>A0ABW3Z7K4</accession>
<proteinExistence type="predicted"/>
<dbReference type="InterPro" id="IPR003646">
    <property type="entry name" value="SH3-like_bac-type"/>
</dbReference>
<comment type="caution">
    <text evidence="4">The sequence shown here is derived from an EMBL/GenBank/DDBJ whole genome shotgun (WGS) entry which is preliminary data.</text>
</comment>
<dbReference type="PROSITE" id="PS51781">
    <property type="entry name" value="SH3B"/>
    <property type="match status" value="1"/>
</dbReference>